<evidence type="ECO:0000313" key="1">
    <source>
        <dbReference type="EMBL" id="NVF12986.1"/>
    </source>
</evidence>
<keyword evidence="2" id="KW-1185">Reference proteome</keyword>
<gene>
    <name evidence="1" type="ORF">HUO07_02215</name>
</gene>
<accession>A0A7Y6R9U0</accession>
<protein>
    <submittedName>
        <fullName evidence="1">Uncharacterized protein</fullName>
    </submittedName>
</protein>
<reference evidence="1 2" key="1">
    <citation type="submission" date="2020-06" db="EMBL/GenBank/DDBJ databases">
        <title>Halomonas sp. QX-1 draft genome sequence.</title>
        <authorList>
            <person name="Qiu X."/>
        </authorList>
    </citation>
    <scope>NUCLEOTIDE SEQUENCE [LARGE SCALE GENOMIC DNA]</scope>
    <source>
        <strain evidence="1 2">QX-1</strain>
    </source>
</reference>
<comment type="caution">
    <text evidence="1">The sequence shown here is derived from an EMBL/GenBank/DDBJ whole genome shotgun (WGS) entry which is preliminary data.</text>
</comment>
<proteinExistence type="predicted"/>
<evidence type="ECO:0000313" key="2">
    <source>
        <dbReference type="Proteomes" id="UP000589984"/>
    </source>
</evidence>
<dbReference type="Proteomes" id="UP000589984">
    <property type="component" value="Unassembled WGS sequence"/>
</dbReference>
<dbReference type="RefSeq" id="WP_176302195.1">
    <property type="nucleotide sequence ID" value="NZ_JABWCV010000002.1"/>
</dbReference>
<organism evidence="1 2">
    <name type="scientific">Vreelandella maris</name>
    <dbReference type="NCBI Taxonomy" id="2729617"/>
    <lineage>
        <taxon>Bacteria</taxon>
        <taxon>Pseudomonadati</taxon>
        <taxon>Pseudomonadota</taxon>
        <taxon>Gammaproteobacteria</taxon>
        <taxon>Oceanospirillales</taxon>
        <taxon>Halomonadaceae</taxon>
        <taxon>Vreelandella</taxon>
    </lineage>
</organism>
<dbReference type="EMBL" id="JABWCV010000002">
    <property type="protein sequence ID" value="NVF12986.1"/>
    <property type="molecule type" value="Genomic_DNA"/>
</dbReference>
<sequence length="81" mass="8513">MNPTQIHAESVQDIMSAIYGLAGMLEQDGSSEDSEDTGLALGRFQRGCMATSIKHLAERAAHLAEIIEEQGASKAGGSHAD</sequence>
<name>A0A7Y6R9U0_9GAMM</name>
<dbReference type="AlphaFoldDB" id="A0A7Y6R9U0"/>